<dbReference type="PANTHER" id="PTHR24321:SF8">
    <property type="entry name" value="ESTRADIOL 17-BETA-DEHYDROGENASE 8-RELATED"/>
    <property type="match status" value="1"/>
</dbReference>
<keyword evidence="2" id="KW-0560">Oxidoreductase</keyword>
<dbReference type="Gene3D" id="3.40.50.720">
    <property type="entry name" value="NAD(P)-binding Rossmann-like Domain"/>
    <property type="match status" value="1"/>
</dbReference>
<dbReference type="PRINTS" id="PR00080">
    <property type="entry name" value="SDRFAMILY"/>
</dbReference>
<evidence type="ECO:0000256" key="3">
    <source>
        <dbReference type="SAM" id="MobiDB-lite"/>
    </source>
</evidence>
<dbReference type="Pfam" id="PF13561">
    <property type="entry name" value="adh_short_C2"/>
    <property type="match status" value="1"/>
</dbReference>
<evidence type="ECO:0000256" key="1">
    <source>
        <dbReference type="ARBA" id="ARBA00006484"/>
    </source>
</evidence>
<accession>A0ABP6CFR0</accession>
<feature type="compositionally biased region" description="Low complexity" evidence="3">
    <location>
        <begin position="11"/>
        <end position="30"/>
    </location>
</feature>
<dbReference type="InterPro" id="IPR036291">
    <property type="entry name" value="NAD(P)-bd_dom_sf"/>
</dbReference>
<feature type="region of interest" description="Disordered" evidence="3">
    <location>
        <begin position="1"/>
        <end position="37"/>
    </location>
</feature>
<dbReference type="PROSITE" id="PS00061">
    <property type="entry name" value="ADH_SHORT"/>
    <property type="match status" value="1"/>
</dbReference>
<evidence type="ECO:0000313" key="4">
    <source>
        <dbReference type="EMBL" id="GAA2613672.1"/>
    </source>
</evidence>
<comment type="similarity">
    <text evidence="1">Belongs to the short-chain dehydrogenases/reductases (SDR) family.</text>
</comment>
<reference evidence="5" key="1">
    <citation type="journal article" date="2019" name="Int. J. Syst. Evol. Microbiol.">
        <title>The Global Catalogue of Microorganisms (GCM) 10K type strain sequencing project: providing services to taxonomists for standard genome sequencing and annotation.</title>
        <authorList>
            <consortium name="The Broad Institute Genomics Platform"/>
            <consortium name="The Broad Institute Genome Sequencing Center for Infectious Disease"/>
            <person name="Wu L."/>
            <person name="Ma J."/>
        </authorList>
    </citation>
    <scope>NUCLEOTIDE SEQUENCE [LARGE SCALE GENOMIC DNA]</scope>
    <source>
        <strain evidence="5">JCM 16373</strain>
    </source>
</reference>
<organism evidence="4 5">
    <name type="scientific">Streptomyces axinellae</name>
    <dbReference type="NCBI Taxonomy" id="552788"/>
    <lineage>
        <taxon>Bacteria</taxon>
        <taxon>Bacillati</taxon>
        <taxon>Actinomycetota</taxon>
        <taxon>Actinomycetes</taxon>
        <taxon>Kitasatosporales</taxon>
        <taxon>Streptomycetaceae</taxon>
        <taxon>Streptomyces</taxon>
    </lineage>
</organism>
<sequence length="281" mass="28399">MTSATPEMSGVPVTPVSSAAPAASESPRPSHGGTDSAEFRGKAALVTGAARGVGRATVALLAARGARVLAVDIRPDVQALPEEFPGVLAMTGDIAQEETAVRAVGSAADAFGGLDILVNNAGRTLNKPVTETTAEDWDAVLAVNARGSFFFAREAFRAMKSRGGGAIVSTGSYTCTVALPEGAAYSASKGALAQLTKVLAVEGGPLGIRANLVAAGVIETDFLDTFRSDSRAYLASFADAQPLGRVAQPEEIAEVLCFLASPRAGFVTGAVVAADGGFTAV</sequence>
<gene>
    <name evidence="4" type="ORF">GCM10009863_29250</name>
</gene>
<dbReference type="PRINTS" id="PR00081">
    <property type="entry name" value="GDHRDH"/>
</dbReference>
<dbReference type="CDD" id="cd05233">
    <property type="entry name" value="SDR_c"/>
    <property type="match status" value="1"/>
</dbReference>
<dbReference type="PANTHER" id="PTHR24321">
    <property type="entry name" value="DEHYDROGENASES, SHORT CHAIN"/>
    <property type="match status" value="1"/>
</dbReference>
<dbReference type="InterPro" id="IPR002347">
    <property type="entry name" value="SDR_fam"/>
</dbReference>
<dbReference type="RefSeq" id="WP_344565987.1">
    <property type="nucleotide sequence ID" value="NZ_BAAARJ010000008.1"/>
</dbReference>
<protein>
    <submittedName>
        <fullName evidence="4">SDR family NAD(P)-dependent oxidoreductase</fullName>
    </submittedName>
</protein>
<name>A0ABP6CFR0_9ACTN</name>
<evidence type="ECO:0000313" key="5">
    <source>
        <dbReference type="Proteomes" id="UP001501447"/>
    </source>
</evidence>
<keyword evidence="5" id="KW-1185">Reference proteome</keyword>
<dbReference type="EMBL" id="BAAARJ010000008">
    <property type="protein sequence ID" value="GAA2613672.1"/>
    <property type="molecule type" value="Genomic_DNA"/>
</dbReference>
<proteinExistence type="inferred from homology"/>
<evidence type="ECO:0000256" key="2">
    <source>
        <dbReference type="ARBA" id="ARBA00023002"/>
    </source>
</evidence>
<dbReference type="SUPFAM" id="SSF51735">
    <property type="entry name" value="NAD(P)-binding Rossmann-fold domains"/>
    <property type="match status" value="1"/>
</dbReference>
<dbReference type="InterPro" id="IPR020904">
    <property type="entry name" value="Sc_DH/Rdtase_CS"/>
</dbReference>
<dbReference type="Proteomes" id="UP001501447">
    <property type="component" value="Unassembled WGS sequence"/>
</dbReference>
<comment type="caution">
    <text evidence="4">The sequence shown here is derived from an EMBL/GenBank/DDBJ whole genome shotgun (WGS) entry which is preliminary data.</text>
</comment>